<organism evidence="6 7">
    <name type="scientific">Epibacterium ulvae</name>
    <dbReference type="NCBI Taxonomy" id="1156985"/>
    <lineage>
        <taxon>Bacteria</taxon>
        <taxon>Pseudomonadati</taxon>
        <taxon>Pseudomonadota</taxon>
        <taxon>Alphaproteobacteria</taxon>
        <taxon>Rhodobacterales</taxon>
        <taxon>Roseobacteraceae</taxon>
        <taxon>Epibacterium</taxon>
    </lineage>
</organism>
<keyword evidence="2 4" id="KW-0238">DNA-binding</keyword>
<protein>
    <submittedName>
        <fullName evidence="6">Transcriptional regulator, TetR family</fullName>
    </submittedName>
</protein>
<evidence type="ECO:0000313" key="7">
    <source>
        <dbReference type="Proteomes" id="UP000198767"/>
    </source>
</evidence>
<name>A0A1G5QVL8_9RHOB</name>
<dbReference type="OrthoDB" id="3218408at2"/>
<keyword evidence="3" id="KW-0804">Transcription</keyword>
<dbReference type="InterPro" id="IPR001647">
    <property type="entry name" value="HTH_TetR"/>
</dbReference>
<keyword evidence="1" id="KW-0805">Transcription regulation</keyword>
<gene>
    <name evidence="6" type="ORF">SAMN04488118_10665</name>
</gene>
<dbReference type="InterPro" id="IPR050109">
    <property type="entry name" value="HTH-type_TetR-like_transc_reg"/>
</dbReference>
<evidence type="ECO:0000256" key="4">
    <source>
        <dbReference type="PROSITE-ProRule" id="PRU00335"/>
    </source>
</evidence>
<reference evidence="6 7" key="1">
    <citation type="submission" date="2016-10" db="EMBL/GenBank/DDBJ databases">
        <authorList>
            <person name="de Groot N.N."/>
        </authorList>
    </citation>
    <scope>NUCLEOTIDE SEQUENCE [LARGE SCALE GENOMIC DNA]</scope>
    <source>
        <strain evidence="6 7">U95</strain>
    </source>
</reference>
<dbReference type="PANTHER" id="PTHR30055">
    <property type="entry name" value="HTH-TYPE TRANSCRIPTIONAL REGULATOR RUTR"/>
    <property type="match status" value="1"/>
</dbReference>
<sequence length="229" mass="26503">MSAKKRAPKAGSISAEDWISASRGVLIKRGISAVKVEPLARKLQVTPGSFYWHFKNRDALYRALLKDWLATNVHPFIEALEDAADEPRAQYLALAYVWVLSPQFDAPLDVAVREWSKTSELAARTLRFIDRKRISLYQWVLEGFGHDPMSALVRARTMYYHQIGYYTMRIEEDSDKRLLQIPYYAEIIAGDTWLKDLKTPDEIRRTLADFPRRENLADRMARRPLTSVD</sequence>
<dbReference type="AlphaFoldDB" id="A0A1G5QVL8"/>
<dbReference type="PANTHER" id="PTHR30055:SF234">
    <property type="entry name" value="HTH-TYPE TRANSCRIPTIONAL REGULATOR BETI"/>
    <property type="match status" value="1"/>
</dbReference>
<evidence type="ECO:0000313" key="6">
    <source>
        <dbReference type="EMBL" id="SCZ65628.1"/>
    </source>
</evidence>
<evidence type="ECO:0000256" key="1">
    <source>
        <dbReference type="ARBA" id="ARBA00023015"/>
    </source>
</evidence>
<accession>A0A1G5QVL8</accession>
<dbReference type="RefSeq" id="WP_157843981.1">
    <property type="nucleotide sequence ID" value="NZ_FMWG01000006.1"/>
</dbReference>
<keyword evidence="7" id="KW-1185">Reference proteome</keyword>
<dbReference type="GO" id="GO:0003700">
    <property type="term" value="F:DNA-binding transcription factor activity"/>
    <property type="evidence" value="ECO:0007669"/>
    <property type="project" value="TreeGrafter"/>
</dbReference>
<feature type="DNA-binding region" description="H-T-H motif" evidence="4">
    <location>
        <begin position="35"/>
        <end position="54"/>
    </location>
</feature>
<dbReference type="Proteomes" id="UP000198767">
    <property type="component" value="Unassembled WGS sequence"/>
</dbReference>
<evidence type="ECO:0000256" key="3">
    <source>
        <dbReference type="ARBA" id="ARBA00023163"/>
    </source>
</evidence>
<evidence type="ECO:0000256" key="2">
    <source>
        <dbReference type="ARBA" id="ARBA00023125"/>
    </source>
</evidence>
<dbReference type="InterPro" id="IPR009057">
    <property type="entry name" value="Homeodomain-like_sf"/>
</dbReference>
<proteinExistence type="predicted"/>
<dbReference type="SUPFAM" id="SSF46689">
    <property type="entry name" value="Homeodomain-like"/>
    <property type="match status" value="1"/>
</dbReference>
<feature type="domain" description="HTH tetR-type" evidence="5">
    <location>
        <begin position="12"/>
        <end position="72"/>
    </location>
</feature>
<dbReference type="Pfam" id="PF00440">
    <property type="entry name" value="TetR_N"/>
    <property type="match status" value="1"/>
</dbReference>
<dbReference type="PROSITE" id="PS50977">
    <property type="entry name" value="HTH_TETR_2"/>
    <property type="match status" value="1"/>
</dbReference>
<evidence type="ECO:0000259" key="5">
    <source>
        <dbReference type="PROSITE" id="PS50977"/>
    </source>
</evidence>
<dbReference type="GO" id="GO:0000976">
    <property type="term" value="F:transcription cis-regulatory region binding"/>
    <property type="evidence" value="ECO:0007669"/>
    <property type="project" value="TreeGrafter"/>
</dbReference>
<dbReference type="STRING" id="1156985.SAMN04488118_10665"/>
<dbReference type="EMBL" id="FMWG01000006">
    <property type="protein sequence ID" value="SCZ65628.1"/>
    <property type="molecule type" value="Genomic_DNA"/>
</dbReference>
<dbReference type="Gene3D" id="1.10.357.10">
    <property type="entry name" value="Tetracycline Repressor, domain 2"/>
    <property type="match status" value="1"/>
</dbReference>